<dbReference type="InterPro" id="IPR039994">
    <property type="entry name" value="NO66-like"/>
</dbReference>
<dbReference type="Pfam" id="PF08007">
    <property type="entry name" value="JmjC_2"/>
    <property type="match status" value="1"/>
</dbReference>
<accession>A0A432XQ99</accession>
<keyword evidence="4" id="KW-0560">Oxidoreductase</keyword>
<comment type="cofactor">
    <cofactor evidence="1">
        <name>Fe(2+)</name>
        <dbReference type="ChEBI" id="CHEBI:29033"/>
    </cofactor>
</comment>
<dbReference type="OrthoDB" id="9764016at2"/>
<evidence type="ECO:0000313" key="7">
    <source>
        <dbReference type="EMBL" id="RUO50862.1"/>
    </source>
</evidence>
<comment type="caution">
    <text evidence="7">The sequence shown here is derived from an EMBL/GenBank/DDBJ whole genome shotgun (WGS) entry which is preliminary data.</text>
</comment>
<dbReference type="PANTHER" id="PTHR13096">
    <property type="entry name" value="MINA53 MYC INDUCED NUCLEAR ANTIGEN"/>
    <property type="match status" value="1"/>
</dbReference>
<keyword evidence="2" id="KW-0479">Metal-binding</keyword>
<name>A0A432XQ99_9GAMM</name>
<evidence type="ECO:0000256" key="1">
    <source>
        <dbReference type="ARBA" id="ARBA00001954"/>
    </source>
</evidence>
<evidence type="ECO:0000259" key="6">
    <source>
        <dbReference type="PROSITE" id="PS51184"/>
    </source>
</evidence>
<protein>
    <submittedName>
        <fullName evidence="7">Cupin</fullName>
    </submittedName>
</protein>
<keyword evidence="3" id="KW-0223">Dioxygenase</keyword>
<proteinExistence type="predicted"/>
<evidence type="ECO:0000256" key="4">
    <source>
        <dbReference type="ARBA" id="ARBA00023002"/>
    </source>
</evidence>
<dbReference type="RefSeq" id="WP_126832584.1">
    <property type="nucleotide sequence ID" value="NZ_PIPT01000001.1"/>
</dbReference>
<keyword evidence="5" id="KW-0408">Iron</keyword>
<evidence type="ECO:0000313" key="8">
    <source>
        <dbReference type="Proteomes" id="UP000286678"/>
    </source>
</evidence>
<dbReference type="GO" id="GO:0016706">
    <property type="term" value="F:2-oxoglutarate-dependent dioxygenase activity"/>
    <property type="evidence" value="ECO:0007669"/>
    <property type="project" value="TreeGrafter"/>
</dbReference>
<dbReference type="SUPFAM" id="SSF51197">
    <property type="entry name" value="Clavaminate synthase-like"/>
    <property type="match status" value="1"/>
</dbReference>
<dbReference type="GO" id="GO:0046872">
    <property type="term" value="F:metal ion binding"/>
    <property type="evidence" value="ECO:0007669"/>
    <property type="project" value="UniProtKB-KW"/>
</dbReference>
<gene>
    <name evidence="7" type="ORF">CWE21_01845</name>
</gene>
<organism evidence="7 8">
    <name type="scientific">Pseudidiomarina aquimaris</name>
    <dbReference type="NCBI Taxonomy" id="641841"/>
    <lineage>
        <taxon>Bacteria</taxon>
        <taxon>Pseudomonadati</taxon>
        <taxon>Pseudomonadota</taxon>
        <taxon>Gammaproteobacteria</taxon>
        <taxon>Alteromonadales</taxon>
        <taxon>Idiomarinaceae</taxon>
        <taxon>Pseudidiomarina</taxon>
    </lineage>
</organism>
<reference evidence="8" key="1">
    <citation type="journal article" date="2018" name="Front. Microbiol.">
        <title>Genome-Based Analysis Reveals the Taxonomy and Diversity of the Family Idiomarinaceae.</title>
        <authorList>
            <person name="Liu Y."/>
            <person name="Lai Q."/>
            <person name="Shao Z."/>
        </authorList>
    </citation>
    <scope>NUCLEOTIDE SEQUENCE [LARGE SCALE GENOMIC DNA]</scope>
    <source>
        <strain evidence="8">SW15</strain>
    </source>
</reference>
<evidence type="ECO:0000256" key="3">
    <source>
        <dbReference type="ARBA" id="ARBA00022964"/>
    </source>
</evidence>
<dbReference type="InterPro" id="IPR046799">
    <property type="entry name" value="ROXA-like_wH"/>
</dbReference>
<feature type="domain" description="JmjC" evidence="6">
    <location>
        <begin position="90"/>
        <end position="220"/>
    </location>
</feature>
<evidence type="ECO:0000256" key="2">
    <source>
        <dbReference type="ARBA" id="ARBA00022723"/>
    </source>
</evidence>
<dbReference type="Pfam" id="PF20514">
    <property type="entry name" value="WHD_ROXA"/>
    <property type="match status" value="1"/>
</dbReference>
<dbReference type="Proteomes" id="UP000286678">
    <property type="component" value="Unassembled WGS sequence"/>
</dbReference>
<dbReference type="InterPro" id="IPR003347">
    <property type="entry name" value="JmjC_dom"/>
</dbReference>
<dbReference type="PANTHER" id="PTHR13096:SF8">
    <property type="entry name" value="RIBOSOMAL OXYGENASE 1"/>
    <property type="match status" value="1"/>
</dbReference>
<sequence length="381" mass="42418">MQLQLNSSAFLADHWQKKPLLIRNGFAQFADLIEPELLAGLAMEEAVDARIIRQVGEQWDVEHGPFEDYERFGESDWTLLVQAVNEWFPEVQELLSAFRFLPDWRVDDIMVSFATENGGVGAHLDQYDVFIIQGGGRRHWRVGERSANLAEYCPHPDLKQLKDSQFDAVIDAVLEPGDVLYIPAGCPHHGIALEPSINYSVGFRAPNSAEWMAQIADQFLASELPFPRYQDPQLNAQTPSYQLQETELEQVRNLLVQQLQTPEGADAIARVMSQSKRPLAGAEDTLSVTELLSYAATDMLIGRTPGARIVRSPNGELYANGEALPALSADAAKQLLELRGEQLLATQSDLLADSQACECLVDLIQQGVLYLVREISEENDS</sequence>
<dbReference type="Gene3D" id="3.40.366.30">
    <property type="entry name" value="50S ribosomal protein L16 arginine hydroxylase, Chain A, Domain 2"/>
    <property type="match status" value="1"/>
</dbReference>
<dbReference type="Gene3D" id="2.60.120.650">
    <property type="entry name" value="Cupin"/>
    <property type="match status" value="1"/>
</dbReference>
<dbReference type="PROSITE" id="PS51184">
    <property type="entry name" value="JMJC"/>
    <property type="match status" value="1"/>
</dbReference>
<dbReference type="AlphaFoldDB" id="A0A432XQ99"/>
<keyword evidence="8" id="KW-1185">Reference proteome</keyword>
<dbReference type="EMBL" id="PIPT01000001">
    <property type="protein sequence ID" value="RUO50862.1"/>
    <property type="molecule type" value="Genomic_DNA"/>
</dbReference>
<evidence type="ECO:0000256" key="5">
    <source>
        <dbReference type="ARBA" id="ARBA00023004"/>
    </source>
</evidence>
<dbReference type="SMART" id="SM00558">
    <property type="entry name" value="JmjC"/>
    <property type="match status" value="1"/>
</dbReference>